<organism evidence="1 2">
    <name type="scientific">Paracoccus sanguinis</name>
    <dbReference type="NCBI Taxonomy" id="1545044"/>
    <lineage>
        <taxon>Bacteria</taxon>
        <taxon>Pseudomonadati</taxon>
        <taxon>Pseudomonadota</taxon>
        <taxon>Alphaproteobacteria</taxon>
        <taxon>Rhodobacterales</taxon>
        <taxon>Paracoccaceae</taxon>
        <taxon>Paracoccus</taxon>
    </lineage>
</organism>
<evidence type="ECO:0000313" key="2">
    <source>
        <dbReference type="Proteomes" id="UP000029858"/>
    </source>
</evidence>
<evidence type="ECO:0000313" key="1">
    <source>
        <dbReference type="EMBL" id="KGJ23220.1"/>
    </source>
</evidence>
<name>A0A099GK41_9RHOB</name>
<sequence>MGVFSKEFLFCATAFLIVDRARIGDEFLVTASYLKTVNFSKCRFEIVKIAKAGVVRALQSFQHFGFDIVLVSCYQDVSV</sequence>
<reference evidence="1 2" key="2">
    <citation type="submission" date="2014-10" db="EMBL/GenBank/DDBJ databases">
        <title>Paracoccus sanguinis sp. nov., isolated from clinical specimens of New York State patients.</title>
        <authorList>
            <person name="Mingle L.A."/>
            <person name="Cole J.A."/>
            <person name="Lapierre P."/>
            <person name="Musser K.A."/>
        </authorList>
    </citation>
    <scope>NUCLEOTIDE SEQUENCE [LARGE SCALE GENOMIC DNA]</scope>
    <source>
        <strain evidence="1 2">5503</strain>
    </source>
</reference>
<dbReference type="Proteomes" id="UP000029858">
    <property type="component" value="Unassembled WGS sequence"/>
</dbReference>
<dbReference type="AlphaFoldDB" id="A0A099GK41"/>
<comment type="caution">
    <text evidence="1">The sequence shown here is derived from an EMBL/GenBank/DDBJ whole genome shotgun (WGS) entry which is preliminary data.</text>
</comment>
<protein>
    <submittedName>
        <fullName evidence="1">Uncharacterized protein</fullName>
    </submittedName>
</protein>
<accession>A0A099GK41</accession>
<proteinExistence type="predicted"/>
<gene>
    <name evidence="1" type="ORF">IX56_03455</name>
</gene>
<reference evidence="1 2" key="1">
    <citation type="submission" date="2014-09" db="EMBL/GenBank/DDBJ databases">
        <authorList>
            <person name="McGinnis J.M."/>
            <person name="Wolfgang W.J."/>
        </authorList>
    </citation>
    <scope>NUCLEOTIDE SEQUENCE [LARGE SCALE GENOMIC DNA]</scope>
    <source>
        <strain evidence="1 2">5503</strain>
    </source>
</reference>
<dbReference type="EMBL" id="JRKQ01000009">
    <property type="protein sequence ID" value="KGJ23220.1"/>
    <property type="molecule type" value="Genomic_DNA"/>
</dbReference>